<protein>
    <submittedName>
        <fullName evidence="1">Uncharacterized protein</fullName>
    </submittedName>
</protein>
<reference evidence="1 2" key="1">
    <citation type="journal article" date="2016" name="Sci. Rep.">
        <title>Whole genome sequencing identifies a novel species of the genus Capnocytophaga isolated from dog and cat bite wounds in humans.</title>
        <authorList>
            <person name="Zangenah S."/>
            <person name="Abbasi N."/>
            <person name="Andersson A.F."/>
            <person name="Bergman P."/>
        </authorList>
    </citation>
    <scope>NUCLEOTIDE SEQUENCE [LARGE SCALE GENOMIC DNA]</scope>
    <source>
        <strain evidence="1 2">W5</strain>
    </source>
</reference>
<evidence type="ECO:0000313" key="2">
    <source>
        <dbReference type="Proteomes" id="UP001622370"/>
    </source>
</evidence>
<keyword evidence="2" id="KW-1185">Reference proteome</keyword>
<organism evidence="1 2">
    <name type="scientific">Capnocytophaga stomatis</name>
    <dbReference type="NCBI Taxonomy" id="1848904"/>
    <lineage>
        <taxon>Bacteria</taxon>
        <taxon>Pseudomonadati</taxon>
        <taxon>Bacteroidota</taxon>
        <taxon>Flavobacteriia</taxon>
        <taxon>Flavobacteriales</taxon>
        <taxon>Flavobacteriaceae</taxon>
        <taxon>Capnocytophaga</taxon>
    </lineage>
</organism>
<dbReference type="RefSeq" id="WP_405254677.1">
    <property type="nucleotide sequence ID" value="NZ_JBJGWJ010000008.1"/>
</dbReference>
<dbReference type="Proteomes" id="UP001622370">
    <property type="component" value="Unassembled WGS sequence"/>
</dbReference>
<name>A0ABW8QDC5_9FLAO</name>
<comment type="caution">
    <text evidence="1">The sequence shown here is derived from an EMBL/GenBank/DDBJ whole genome shotgun (WGS) entry which is preliminary data.</text>
</comment>
<proteinExistence type="predicted"/>
<accession>A0ABW8QDC5</accession>
<gene>
    <name evidence="1" type="ORF">ACI76L_10100</name>
</gene>
<evidence type="ECO:0000313" key="1">
    <source>
        <dbReference type="EMBL" id="MFK8294135.1"/>
    </source>
</evidence>
<sequence length="83" mass="9018">MDIFYVSFIDFLNDTYSAVRTLSLMPNSKIALIIYQKTFDDNILGSGSNNLASDDNILAFDNNILNSGSNNLDSGSNNLDSGS</sequence>
<dbReference type="EMBL" id="JBJGWJ010000008">
    <property type="protein sequence ID" value="MFK8294135.1"/>
    <property type="molecule type" value="Genomic_DNA"/>
</dbReference>